<keyword evidence="2" id="KW-1185">Reference proteome</keyword>
<evidence type="ECO:0000313" key="2">
    <source>
        <dbReference type="Proteomes" id="UP001489509"/>
    </source>
</evidence>
<dbReference type="EMBL" id="JBBMFD010000019">
    <property type="protein sequence ID" value="MEQ2441209.1"/>
    <property type="molecule type" value="Genomic_DNA"/>
</dbReference>
<sequence length="468" mass="51941">MKYPRKWKLLLSLLAAVSVMLTGCSGGGLFAGFDMNNLMKPPKLTGSQSGIQQALEQSLKNKSYTLKYPKSGKERSAFIPVDFGKKGAAVLALYKQDGAKIHINVIVEQDGAYRSIDDIEGADSEVYAVQTADLDGDGSVEVIISWLTTSSSDKWLTVYSFDGEEAEHALSLKMEAGFTGMQIVDLDGDSQDELLLMQVDSTNKTAMATLYRLTPDGIDNEHMYKAMMDGNVSPRTTGASPYLDIKTAQLRSGINAVFVDGAKGSEYTITEVLYWNGSGLSNLFYDYTAESVVETMRPSSMLSMDINKDGWIEIPQVSELPGYFDKKASEKLWLTTWYRYDGRVDEETGKDAQKVLSCNINSTDGYYFSFPEEWVSKQSVTIERNSTDRTSSFYAYEWDGESFRRTDLLMTLRAFTSAVWENSGSNAGYEYLGEHGSVVYAVKISRSGADFGIDLDFVKENFVIMADL</sequence>
<dbReference type="Proteomes" id="UP001489509">
    <property type="component" value="Unassembled WGS sequence"/>
</dbReference>
<accession>A0ABV1E2X5</accession>
<protein>
    <recommendedName>
        <fullName evidence="3">VCBS repeat-containing protein</fullName>
    </recommendedName>
</protein>
<name>A0ABV1E2X5_9FIRM</name>
<evidence type="ECO:0008006" key="3">
    <source>
        <dbReference type="Google" id="ProtNLM"/>
    </source>
</evidence>
<proteinExistence type="predicted"/>
<dbReference type="InterPro" id="IPR028994">
    <property type="entry name" value="Integrin_alpha_N"/>
</dbReference>
<dbReference type="RefSeq" id="WP_349220163.1">
    <property type="nucleotide sequence ID" value="NZ_JBBMFD010000019.1"/>
</dbReference>
<dbReference type="PROSITE" id="PS51257">
    <property type="entry name" value="PROKAR_LIPOPROTEIN"/>
    <property type="match status" value="1"/>
</dbReference>
<organism evidence="1 2">
    <name type="scientific">Solibaculum intestinale</name>
    <dbReference type="NCBI Taxonomy" id="3133165"/>
    <lineage>
        <taxon>Bacteria</taxon>
        <taxon>Bacillati</taxon>
        <taxon>Bacillota</taxon>
        <taxon>Clostridia</taxon>
        <taxon>Eubacteriales</taxon>
        <taxon>Oscillospiraceae</taxon>
        <taxon>Solibaculum</taxon>
    </lineage>
</organism>
<dbReference type="SUPFAM" id="SSF69318">
    <property type="entry name" value="Integrin alpha N-terminal domain"/>
    <property type="match status" value="1"/>
</dbReference>
<comment type="caution">
    <text evidence="1">The sequence shown here is derived from an EMBL/GenBank/DDBJ whole genome shotgun (WGS) entry which is preliminary data.</text>
</comment>
<gene>
    <name evidence="1" type="ORF">WMO26_10265</name>
</gene>
<evidence type="ECO:0000313" key="1">
    <source>
        <dbReference type="EMBL" id="MEQ2441209.1"/>
    </source>
</evidence>
<reference evidence="1 2" key="1">
    <citation type="submission" date="2024-03" db="EMBL/GenBank/DDBJ databases">
        <title>Human intestinal bacterial collection.</title>
        <authorList>
            <person name="Pauvert C."/>
            <person name="Hitch T.C.A."/>
            <person name="Clavel T."/>
        </authorList>
    </citation>
    <scope>NUCLEOTIDE SEQUENCE [LARGE SCALE GENOMIC DNA]</scope>
    <source>
        <strain evidence="1 2">CLA-JM-H44</strain>
    </source>
</reference>